<evidence type="ECO:0000256" key="8">
    <source>
        <dbReference type="ARBA" id="ARBA00022837"/>
    </source>
</evidence>
<dbReference type="OrthoDB" id="438440at2759"/>
<dbReference type="SUPFAM" id="SSF53474">
    <property type="entry name" value="alpha/beta-Hydrolases"/>
    <property type="match status" value="1"/>
</dbReference>
<keyword evidence="6" id="KW-0479">Metal-binding</keyword>
<dbReference type="GO" id="GO:0046872">
    <property type="term" value="F:metal ion binding"/>
    <property type="evidence" value="ECO:0007669"/>
    <property type="project" value="UniProtKB-KW"/>
</dbReference>
<evidence type="ECO:0000313" key="18">
    <source>
        <dbReference type="Proteomes" id="UP001152300"/>
    </source>
</evidence>
<dbReference type="GO" id="GO:0016298">
    <property type="term" value="F:lipase activity"/>
    <property type="evidence" value="ECO:0007669"/>
    <property type="project" value="TreeGrafter"/>
</dbReference>
<keyword evidence="8" id="KW-0106">Calcium</keyword>
<evidence type="ECO:0000256" key="9">
    <source>
        <dbReference type="ARBA" id="ARBA00022963"/>
    </source>
</evidence>
<dbReference type="CDD" id="cd00519">
    <property type="entry name" value="Lipase_3"/>
    <property type="match status" value="1"/>
</dbReference>
<proteinExistence type="predicted"/>
<dbReference type="GO" id="GO:0046340">
    <property type="term" value="P:diacylglycerol catabolic process"/>
    <property type="evidence" value="ECO:0007669"/>
    <property type="project" value="TreeGrafter"/>
</dbReference>
<comment type="subcellular location">
    <subcellularLocation>
        <location evidence="2">Cell membrane</location>
        <topology evidence="2">Multi-pass membrane protein</topology>
    </subcellularLocation>
</comment>
<organism evidence="17 18">
    <name type="scientific">Sclerotinia nivalis</name>
    <dbReference type="NCBI Taxonomy" id="352851"/>
    <lineage>
        <taxon>Eukaryota</taxon>
        <taxon>Fungi</taxon>
        <taxon>Dikarya</taxon>
        <taxon>Ascomycota</taxon>
        <taxon>Pezizomycotina</taxon>
        <taxon>Leotiomycetes</taxon>
        <taxon>Helotiales</taxon>
        <taxon>Sclerotiniaceae</taxon>
        <taxon>Sclerotinia</taxon>
    </lineage>
</organism>
<evidence type="ECO:0000256" key="3">
    <source>
        <dbReference type="ARBA" id="ARBA00022475"/>
    </source>
</evidence>
<evidence type="ECO:0000256" key="15">
    <source>
        <dbReference type="SAM" id="MobiDB-lite"/>
    </source>
</evidence>
<keyword evidence="3" id="KW-1003">Cell membrane</keyword>
<sequence length="1182" mass="129656">MNLQELEPRALETLGEEEQCQVEVTRENAVTHPEHVPQITRESTLLPAPIANAVSLVTRSSSLYIRLGTFIGGLAIDGARVTTLTGLEVSRAIIEGIIHRAGKDVANRSTGELGKLEAEGLLERSIANLHATITGISFAASTGFHFSSVAFSSATDISQQLLGTLDSILGSTDSSRAIASIITLIRREFQNPATGVEGERVSVGDLLMGICGLALLQRWCRRLTDLECRENKYEEVLWDVVVLDDGRRANVVGMIKSDSYNNQEDHRRLSFMNTRGDELLETIEREESSQTDPGEDKAESILRQRLIQSLPSDASVSITTSTITTTTKTITVEVSGFEPPVFLPPPGVEILEEHAFHVEADSNAGGKQPEMPLVPRYRVVYGIVGNRLRSTSVTEEDLHLNMEEDTDIDNDSGDDHDHEALNNASPPKTPTTTLVDDPLSIEDDNPPSIVRRKSSSGKSKIPRLSLPSTPDEKFEGNMEMLQSTSDNLANQKRSRKPISPISPDDTPKPAFLKPISSNRMPKRSKIGEPTTEEQDKKSSFRQALKRRSSTKLSSLFNKDGSKEDSKPKLPPRPRPTWGDPTHASKVRSTSSHLSVPQKQSRNVVGSPIILRGNQIPLTSENLDKIQPDLPRTPSRTNCYTIHEQRKDSMVSQTDTYSIHSFDQTCSHSPTTSRNRVMGQNNAMRLRSERSLTLEQSFSAPKSHRRTRSNEESIFTLHTNNSEICLIPNSGTEKGSFEGREAFDSLMRTGTIDGTFPKRHIVQNIARFVRFASASYGSNFLRVMGISDPDARKELDAIHHLEHQSFSSHTQLPADTILLSSFVDPQGGTDSSGLTNTGVPMVHYVSLDHQSQAVVLTCRGTLGFEDVLADMTCDYDELVWRGKGYKVHKGIHASARRLLQGGGGRVMATIKAALEKFPDYGLVMCGHSLGGGVSTLLAIMVSEPASYGTSFVTSYNPEHSFASGNATNNYFHMLHLPSGRPIHVYAYGPPAILSPSLRSATRGLITTVVNGNDLVPRLSLGLLHDLQAVALAFKSDNSGAKGEVKRRVWAGMSNSFSERWYGRSGHGNDEEEEDKWAYAALKALRACMLSSKLVPPGEVFVVESMAVLKRDAFTRKSGMSDGQNNRGEGGLGKPATRSVLKYVRDVEKRFGEVRFGGSMLLDHSPGRYENSLRALGKGVLGNQ</sequence>
<feature type="region of interest" description="Disordered" evidence="15">
    <location>
        <begin position="405"/>
        <end position="474"/>
    </location>
</feature>
<dbReference type="PANTHER" id="PTHR45792">
    <property type="entry name" value="DIACYLGLYCEROL LIPASE HOMOLOG-RELATED"/>
    <property type="match status" value="1"/>
</dbReference>
<protein>
    <recommendedName>
        <fullName evidence="14">sn-1-specific diacylglycerol lipase</fullName>
        <ecNumber evidence="14">3.1.1.116</ecNumber>
    </recommendedName>
</protein>
<dbReference type="PANTHER" id="PTHR45792:SF7">
    <property type="entry name" value="PUTATIVE (AFU_ORTHOLOGUE AFUA_6G02710)-RELATED"/>
    <property type="match status" value="1"/>
</dbReference>
<accession>A0A9X0AQL5</accession>
<dbReference type="GO" id="GO:0019369">
    <property type="term" value="P:arachidonate metabolic process"/>
    <property type="evidence" value="ECO:0007669"/>
    <property type="project" value="TreeGrafter"/>
</dbReference>
<evidence type="ECO:0000256" key="6">
    <source>
        <dbReference type="ARBA" id="ARBA00022723"/>
    </source>
</evidence>
<dbReference type="EC" id="3.1.1.116" evidence="14"/>
<evidence type="ECO:0000256" key="7">
    <source>
        <dbReference type="ARBA" id="ARBA00022801"/>
    </source>
</evidence>
<dbReference type="Gene3D" id="3.40.50.1820">
    <property type="entry name" value="alpha/beta hydrolase"/>
    <property type="match status" value="1"/>
</dbReference>
<keyword evidence="5" id="KW-0812">Transmembrane</keyword>
<evidence type="ECO:0000256" key="12">
    <source>
        <dbReference type="ARBA" id="ARBA00023136"/>
    </source>
</evidence>
<feature type="domain" description="Fungal lipase-type" evidence="16">
    <location>
        <begin position="854"/>
        <end position="1018"/>
    </location>
</feature>
<evidence type="ECO:0000256" key="5">
    <source>
        <dbReference type="ARBA" id="ARBA00022692"/>
    </source>
</evidence>
<keyword evidence="9" id="KW-0442">Lipid degradation</keyword>
<evidence type="ECO:0000259" key="16">
    <source>
        <dbReference type="Pfam" id="PF01764"/>
    </source>
</evidence>
<keyword evidence="7" id="KW-0378">Hydrolase</keyword>
<keyword evidence="12" id="KW-0472">Membrane</keyword>
<feature type="compositionally biased region" description="Polar residues" evidence="15">
    <location>
        <begin position="586"/>
        <end position="600"/>
    </location>
</feature>
<evidence type="ECO:0000256" key="1">
    <source>
        <dbReference type="ARBA" id="ARBA00001913"/>
    </source>
</evidence>
<dbReference type="AlphaFoldDB" id="A0A9X0AQL5"/>
<feature type="compositionally biased region" description="Polar residues" evidence="15">
    <location>
        <begin position="422"/>
        <end position="434"/>
    </location>
</feature>
<name>A0A9X0AQL5_9HELO</name>
<evidence type="ECO:0000256" key="2">
    <source>
        <dbReference type="ARBA" id="ARBA00004651"/>
    </source>
</evidence>
<dbReference type="InterPro" id="IPR052214">
    <property type="entry name" value="DAG_Lipase-Related"/>
</dbReference>
<reference evidence="17" key="1">
    <citation type="submission" date="2022-11" db="EMBL/GenBank/DDBJ databases">
        <title>Genome Resource of Sclerotinia nivalis Strain SnTB1, a Plant Pathogen Isolated from American Ginseng.</title>
        <authorList>
            <person name="Fan S."/>
        </authorList>
    </citation>
    <scope>NUCLEOTIDE SEQUENCE</scope>
    <source>
        <strain evidence="17">SnTB1</strain>
    </source>
</reference>
<feature type="region of interest" description="Disordered" evidence="15">
    <location>
        <begin position="486"/>
        <end position="600"/>
    </location>
</feature>
<dbReference type="Proteomes" id="UP001152300">
    <property type="component" value="Unassembled WGS sequence"/>
</dbReference>
<evidence type="ECO:0000256" key="10">
    <source>
        <dbReference type="ARBA" id="ARBA00022989"/>
    </source>
</evidence>
<keyword evidence="11" id="KW-0443">Lipid metabolism</keyword>
<evidence type="ECO:0000256" key="4">
    <source>
        <dbReference type="ARBA" id="ARBA00022553"/>
    </source>
</evidence>
<keyword evidence="10" id="KW-1133">Transmembrane helix</keyword>
<evidence type="ECO:0000256" key="13">
    <source>
        <dbReference type="ARBA" id="ARBA00024531"/>
    </source>
</evidence>
<evidence type="ECO:0000313" key="17">
    <source>
        <dbReference type="EMBL" id="KAJ8066714.1"/>
    </source>
</evidence>
<evidence type="ECO:0000256" key="14">
    <source>
        <dbReference type="ARBA" id="ARBA00026104"/>
    </source>
</evidence>
<comment type="caution">
    <text evidence="17">The sequence shown here is derived from an EMBL/GenBank/DDBJ whole genome shotgun (WGS) entry which is preliminary data.</text>
</comment>
<dbReference type="EMBL" id="JAPEIS010000004">
    <property type="protein sequence ID" value="KAJ8066714.1"/>
    <property type="molecule type" value="Genomic_DNA"/>
</dbReference>
<keyword evidence="18" id="KW-1185">Reference proteome</keyword>
<evidence type="ECO:0000256" key="11">
    <source>
        <dbReference type="ARBA" id="ARBA00023098"/>
    </source>
</evidence>
<comment type="cofactor">
    <cofactor evidence="1">
        <name>Ca(2+)</name>
        <dbReference type="ChEBI" id="CHEBI:29108"/>
    </cofactor>
</comment>
<gene>
    <name evidence="17" type="ORF">OCU04_004107</name>
</gene>
<dbReference type="InterPro" id="IPR029058">
    <property type="entry name" value="AB_hydrolase_fold"/>
</dbReference>
<comment type="catalytic activity">
    <reaction evidence="13">
        <text>a 1,2-diacyl-sn-glycerol + H2O = a 2-acylglycerol + a fatty acid + H(+)</text>
        <dbReference type="Rhea" id="RHEA:33275"/>
        <dbReference type="ChEBI" id="CHEBI:15377"/>
        <dbReference type="ChEBI" id="CHEBI:15378"/>
        <dbReference type="ChEBI" id="CHEBI:17389"/>
        <dbReference type="ChEBI" id="CHEBI:17815"/>
        <dbReference type="ChEBI" id="CHEBI:28868"/>
        <dbReference type="EC" id="3.1.1.116"/>
    </reaction>
    <physiologicalReaction direction="left-to-right" evidence="13">
        <dbReference type="Rhea" id="RHEA:33276"/>
    </physiologicalReaction>
</comment>
<dbReference type="InterPro" id="IPR002921">
    <property type="entry name" value="Fungal_lipase-type"/>
</dbReference>
<dbReference type="GO" id="GO:0005886">
    <property type="term" value="C:plasma membrane"/>
    <property type="evidence" value="ECO:0007669"/>
    <property type="project" value="UniProtKB-SubCell"/>
</dbReference>
<dbReference type="Pfam" id="PF01764">
    <property type="entry name" value="Lipase_3"/>
    <property type="match status" value="1"/>
</dbReference>
<keyword evidence="4" id="KW-0597">Phosphoprotein</keyword>